<reference evidence="1" key="1">
    <citation type="journal article" date="2019" name="bioRxiv">
        <title>The Genome of the Zebra Mussel, Dreissena polymorpha: A Resource for Invasive Species Research.</title>
        <authorList>
            <person name="McCartney M.A."/>
            <person name="Auch B."/>
            <person name="Kono T."/>
            <person name="Mallez S."/>
            <person name="Zhang Y."/>
            <person name="Obille A."/>
            <person name="Becker A."/>
            <person name="Abrahante J.E."/>
            <person name="Garbe J."/>
            <person name="Badalamenti J.P."/>
            <person name="Herman A."/>
            <person name="Mangelson H."/>
            <person name="Liachko I."/>
            <person name="Sullivan S."/>
            <person name="Sone E.D."/>
            <person name="Koren S."/>
            <person name="Silverstein K.A.T."/>
            <person name="Beckman K.B."/>
            <person name="Gohl D.M."/>
        </authorList>
    </citation>
    <scope>NUCLEOTIDE SEQUENCE</scope>
    <source>
        <strain evidence="1">Duluth1</strain>
        <tissue evidence="1">Whole animal</tissue>
    </source>
</reference>
<sequence length="148" mass="16661">MDPVGGNGKTTLACFMMSTMDAIRFENGKSNDLKFMYKGKRYVIFDFCRSSSEHINYEVIEALKNGVFCSYKYESVMRMYDNPKMLVLMNEGPDMTKLSKDRYVLYAMPEEVLRFDPPLPGPGPVVAALPVDVDEDAALAAAADWELC</sequence>
<accession>A0A9D4MG24</accession>
<evidence type="ECO:0000313" key="1">
    <source>
        <dbReference type="EMBL" id="KAH3874601.1"/>
    </source>
</evidence>
<dbReference type="AlphaFoldDB" id="A0A9D4MG24"/>
<dbReference type="Proteomes" id="UP000828390">
    <property type="component" value="Unassembled WGS sequence"/>
</dbReference>
<keyword evidence="2" id="KW-1185">Reference proteome</keyword>
<protein>
    <submittedName>
        <fullName evidence="1">Uncharacterized protein</fullName>
    </submittedName>
</protein>
<proteinExistence type="predicted"/>
<dbReference type="EMBL" id="JAIWYP010000002">
    <property type="protein sequence ID" value="KAH3874601.1"/>
    <property type="molecule type" value="Genomic_DNA"/>
</dbReference>
<evidence type="ECO:0000313" key="2">
    <source>
        <dbReference type="Proteomes" id="UP000828390"/>
    </source>
</evidence>
<organism evidence="1 2">
    <name type="scientific">Dreissena polymorpha</name>
    <name type="common">Zebra mussel</name>
    <name type="synonym">Mytilus polymorpha</name>
    <dbReference type="NCBI Taxonomy" id="45954"/>
    <lineage>
        <taxon>Eukaryota</taxon>
        <taxon>Metazoa</taxon>
        <taxon>Spiralia</taxon>
        <taxon>Lophotrochozoa</taxon>
        <taxon>Mollusca</taxon>
        <taxon>Bivalvia</taxon>
        <taxon>Autobranchia</taxon>
        <taxon>Heteroconchia</taxon>
        <taxon>Euheterodonta</taxon>
        <taxon>Imparidentia</taxon>
        <taxon>Neoheterodontei</taxon>
        <taxon>Myida</taxon>
        <taxon>Dreissenoidea</taxon>
        <taxon>Dreissenidae</taxon>
        <taxon>Dreissena</taxon>
    </lineage>
</organism>
<reference evidence="1" key="2">
    <citation type="submission" date="2020-11" db="EMBL/GenBank/DDBJ databases">
        <authorList>
            <person name="McCartney M.A."/>
            <person name="Auch B."/>
            <person name="Kono T."/>
            <person name="Mallez S."/>
            <person name="Becker A."/>
            <person name="Gohl D.M."/>
            <person name="Silverstein K.A.T."/>
            <person name="Koren S."/>
            <person name="Bechman K.B."/>
            <person name="Herman A."/>
            <person name="Abrahante J.E."/>
            <person name="Garbe J."/>
        </authorList>
    </citation>
    <scope>NUCLEOTIDE SEQUENCE</scope>
    <source>
        <strain evidence="1">Duluth1</strain>
        <tissue evidence="1">Whole animal</tissue>
    </source>
</reference>
<name>A0A9D4MG24_DREPO</name>
<comment type="caution">
    <text evidence="1">The sequence shown here is derived from an EMBL/GenBank/DDBJ whole genome shotgun (WGS) entry which is preliminary data.</text>
</comment>
<gene>
    <name evidence="1" type="ORF">DPMN_037848</name>
</gene>